<sequence length="79" mass="8742">MQIGQQVTDVSQGVFISQRLLSASQTAADSPSVNAIIGQLVDNDDQLYFSLVFRKRVRVSPNEYSKCATPADTSDMRFK</sequence>
<gene>
    <name evidence="1" type="ORF">E8Q35_05150</name>
</gene>
<dbReference type="EMBL" id="SSUX01000002">
    <property type="protein sequence ID" value="THJ47282.1"/>
    <property type="molecule type" value="Genomic_DNA"/>
</dbReference>
<dbReference type="AlphaFoldDB" id="A0A4V6S7M2"/>
<dbReference type="Proteomes" id="UP000309618">
    <property type="component" value="Unassembled WGS sequence"/>
</dbReference>
<evidence type="ECO:0000313" key="2">
    <source>
        <dbReference type="Proteomes" id="UP000309618"/>
    </source>
</evidence>
<name>A0A4V6S7M2_AERVE</name>
<organism evidence="1 2">
    <name type="scientific">Aeromonas veronii</name>
    <dbReference type="NCBI Taxonomy" id="654"/>
    <lineage>
        <taxon>Bacteria</taxon>
        <taxon>Pseudomonadati</taxon>
        <taxon>Pseudomonadota</taxon>
        <taxon>Gammaproteobacteria</taxon>
        <taxon>Aeromonadales</taxon>
        <taxon>Aeromonadaceae</taxon>
        <taxon>Aeromonas</taxon>
    </lineage>
</organism>
<evidence type="ECO:0000313" key="1">
    <source>
        <dbReference type="EMBL" id="THJ47282.1"/>
    </source>
</evidence>
<comment type="caution">
    <text evidence="1">The sequence shown here is derived from an EMBL/GenBank/DDBJ whole genome shotgun (WGS) entry which is preliminary data.</text>
</comment>
<reference evidence="1 2" key="1">
    <citation type="submission" date="2019-04" db="EMBL/GenBank/DDBJ databases">
        <title>Comparative genomics of Aeromonas veronii strains pathogenic to fish.</title>
        <authorList>
            <person name="Cascarano M.C."/>
            <person name="Smyrli M."/>
            <person name="Katharios P."/>
        </authorList>
    </citation>
    <scope>NUCLEOTIDE SEQUENCE [LARGE SCALE GENOMIC DNA]</scope>
    <source>
        <strain evidence="1 2">XU1</strain>
    </source>
</reference>
<accession>A0A4V6S7M2</accession>
<proteinExistence type="predicted"/>
<protein>
    <submittedName>
        <fullName evidence="1">Uncharacterized protein</fullName>
    </submittedName>
</protein>